<protein>
    <recommendedName>
        <fullName evidence="4">LURP-one-related family protein</fullName>
    </recommendedName>
</protein>
<dbReference type="RefSeq" id="WP_156856165.1">
    <property type="nucleotide sequence ID" value="NZ_BMOS01000002.1"/>
</dbReference>
<dbReference type="AlphaFoldDB" id="A0A918CZC3"/>
<dbReference type="EMBL" id="BMOS01000002">
    <property type="protein sequence ID" value="GGN51114.1"/>
    <property type="molecule type" value="Genomic_DNA"/>
</dbReference>
<sequence length="165" mass="18812">MKELYIKQKILSLSGRFTVKDADERDVYTVEGSFMKIPKVYTIKDEREAEVARITKRMLTWMPKFTIAVAGEEVITIKKEFSFFKPRYSIDAIGLEVTGDWWGMDFEVYQHGAFIGEVKKKWFTWGDSYQVKISDESEENLMIALVVAIDCVKADQSAAAASPGS</sequence>
<gene>
    <name evidence="2" type="ORF">GCM10007971_05350</name>
</gene>
<dbReference type="InterPro" id="IPR007612">
    <property type="entry name" value="LOR"/>
</dbReference>
<reference evidence="2" key="1">
    <citation type="journal article" date="2014" name="Int. J. Syst. Evol. Microbiol.">
        <title>Complete genome sequence of Corynebacterium casei LMG S-19264T (=DSM 44701T), isolated from a smear-ripened cheese.</title>
        <authorList>
            <consortium name="US DOE Joint Genome Institute (JGI-PGF)"/>
            <person name="Walter F."/>
            <person name="Albersmeier A."/>
            <person name="Kalinowski J."/>
            <person name="Ruckert C."/>
        </authorList>
    </citation>
    <scope>NUCLEOTIDE SEQUENCE</scope>
    <source>
        <strain evidence="2">JCM 17251</strain>
    </source>
</reference>
<evidence type="ECO:0000313" key="2">
    <source>
        <dbReference type="EMBL" id="GGN51114.1"/>
    </source>
</evidence>
<dbReference type="InterPro" id="IPR038595">
    <property type="entry name" value="LOR_sf"/>
</dbReference>
<evidence type="ECO:0000256" key="1">
    <source>
        <dbReference type="ARBA" id="ARBA00005437"/>
    </source>
</evidence>
<dbReference type="Proteomes" id="UP000624041">
    <property type="component" value="Unassembled WGS sequence"/>
</dbReference>
<dbReference type="SUPFAM" id="SSF54518">
    <property type="entry name" value="Tubby C-terminal domain-like"/>
    <property type="match status" value="1"/>
</dbReference>
<evidence type="ECO:0008006" key="4">
    <source>
        <dbReference type="Google" id="ProtNLM"/>
    </source>
</evidence>
<name>A0A918CZC3_9BACI</name>
<dbReference type="InterPro" id="IPR025659">
    <property type="entry name" value="Tubby-like_C"/>
</dbReference>
<reference evidence="2" key="2">
    <citation type="submission" date="2020-09" db="EMBL/GenBank/DDBJ databases">
        <authorList>
            <person name="Sun Q."/>
            <person name="Ohkuma M."/>
        </authorList>
    </citation>
    <scope>NUCLEOTIDE SEQUENCE</scope>
    <source>
        <strain evidence="2">JCM 17251</strain>
    </source>
</reference>
<accession>A0A918CZC3</accession>
<keyword evidence="3" id="KW-1185">Reference proteome</keyword>
<dbReference type="Gene3D" id="2.40.160.200">
    <property type="entry name" value="LURP1-related"/>
    <property type="match status" value="1"/>
</dbReference>
<comment type="similarity">
    <text evidence="1">Belongs to the LOR family.</text>
</comment>
<proteinExistence type="inferred from homology"/>
<comment type="caution">
    <text evidence="2">The sequence shown here is derived from an EMBL/GenBank/DDBJ whole genome shotgun (WGS) entry which is preliminary data.</text>
</comment>
<organism evidence="2 3">
    <name type="scientific">Oceanobacillus indicireducens</name>
    <dbReference type="NCBI Taxonomy" id="1004261"/>
    <lineage>
        <taxon>Bacteria</taxon>
        <taxon>Bacillati</taxon>
        <taxon>Bacillota</taxon>
        <taxon>Bacilli</taxon>
        <taxon>Bacillales</taxon>
        <taxon>Bacillaceae</taxon>
        <taxon>Oceanobacillus</taxon>
    </lineage>
</organism>
<dbReference type="Pfam" id="PF04525">
    <property type="entry name" value="LOR"/>
    <property type="match status" value="1"/>
</dbReference>
<evidence type="ECO:0000313" key="3">
    <source>
        <dbReference type="Proteomes" id="UP000624041"/>
    </source>
</evidence>